<comment type="caution">
    <text evidence="1">The sequence shown here is derived from an EMBL/GenBank/DDBJ whole genome shotgun (WGS) entry which is preliminary data.</text>
</comment>
<dbReference type="Gene3D" id="2.120.10.80">
    <property type="entry name" value="Kelch-type beta propeller"/>
    <property type="match status" value="1"/>
</dbReference>
<evidence type="ECO:0000313" key="2">
    <source>
        <dbReference type="Proteomes" id="UP000315295"/>
    </source>
</evidence>
<dbReference type="AlphaFoldDB" id="A0A540L9J3"/>
<evidence type="ECO:0008006" key="3">
    <source>
        <dbReference type="Google" id="ProtNLM"/>
    </source>
</evidence>
<dbReference type="EMBL" id="VIEB01000690">
    <property type="protein sequence ID" value="TQD83166.1"/>
    <property type="molecule type" value="Genomic_DNA"/>
</dbReference>
<organism evidence="1 2">
    <name type="scientific">Malus baccata</name>
    <name type="common">Siberian crab apple</name>
    <name type="synonym">Pyrus baccata</name>
    <dbReference type="NCBI Taxonomy" id="106549"/>
    <lineage>
        <taxon>Eukaryota</taxon>
        <taxon>Viridiplantae</taxon>
        <taxon>Streptophyta</taxon>
        <taxon>Embryophyta</taxon>
        <taxon>Tracheophyta</taxon>
        <taxon>Spermatophyta</taxon>
        <taxon>Magnoliopsida</taxon>
        <taxon>eudicotyledons</taxon>
        <taxon>Gunneridae</taxon>
        <taxon>Pentapetalae</taxon>
        <taxon>rosids</taxon>
        <taxon>fabids</taxon>
        <taxon>Rosales</taxon>
        <taxon>Rosaceae</taxon>
        <taxon>Amygdaloideae</taxon>
        <taxon>Maleae</taxon>
        <taxon>Malus</taxon>
    </lineage>
</organism>
<dbReference type="Proteomes" id="UP000315295">
    <property type="component" value="Unassembled WGS sequence"/>
</dbReference>
<keyword evidence="2" id="KW-1185">Reference proteome</keyword>
<dbReference type="PANTHER" id="PTHR24414:SF44">
    <property type="entry name" value="F-BOX DOMAIN-CONTAINING PROTEIN"/>
    <property type="match status" value="1"/>
</dbReference>
<dbReference type="SUPFAM" id="SSF81383">
    <property type="entry name" value="F-box domain"/>
    <property type="match status" value="1"/>
</dbReference>
<dbReference type="InterPro" id="IPR050354">
    <property type="entry name" value="F-box/kelch-repeat_ARATH"/>
</dbReference>
<sequence length="381" mass="42099">MAPEQVQIPTKFSRNEDQQEAPLYGDILEAILYHVPLLHLVPACHVSKSWNRAVSSSLRHLNRNIKPWLIVLSQTTWSPYKTTARAYDPSSHAWIDIHSQPSIKSISTLRSSHSKLLYMLSPSKFAFSTDPLHQTWHHVDAPLVWRTDPIVALVGHRIVVAGGTCDYEDDPLAVEIYDTRERRWCTCNSMPAILKDSAASTWLSVAVDDSKMYVTDKNTGLTYTFDPDSRTWSGPYDLCPDGTVFGAMTGFANGCFILVEAIGSAVHLKGVKVWEVNGLSFECKKLIGEMPPAMMAKLKGESDCAGTVSMSCTRDMVCLHNPWSPEELILCELVDGGCRWGSVRNAVVNGGTRMQKLVVTCSNVGLPDLHKAVQVGALKVV</sequence>
<gene>
    <name evidence="1" type="ORF">C1H46_031271</name>
</gene>
<dbReference type="GO" id="GO:0043161">
    <property type="term" value="P:proteasome-mediated ubiquitin-dependent protein catabolic process"/>
    <property type="evidence" value="ECO:0007669"/>
    <property type="project" value="TreeGrafter"/>
</dbReference>
<name>A0A540L9J3_MALBA</name>
<dbReference type="GO" id="GO:0005634">
    <property type="term" value="C:nucleus"/>
    <property type="evidence" value="ECO:0007669"/>
    <property type="project" value="TreeGrafter"/>
</dbReference>
<reference evidence="1 2" key="1">
    <citation type="journal article" date="2019" name="G3 (Bethesda)">
        <title>Sequencing of a Wild Apple (Malus baccata) Genome Unravels the Differences Between Cultivated and Wild Apple Species Regarding Disease Resistance and Cold Tolerance.</title>
        <authorList>
            <person name="Chen X."/>
        </authorList>
    </citation>
    <scope>NUCLEOTIDE SEQUENCE [LARGE SCALE GENOMIC DNA]</scope>
    <source>
        <strain evidence="2">cv. Shandingzi</strain>
        <tissue evidence="1">Leaves</tissue>
    </source>
</reference>
<dbReference type="PANTHER" id="PTHR24414">
    <property type="entry name" value="F-BOX/KELCH-REPEAT PROTEIN SKIP4"/>
    <property type="match status" value="1"/>
</dbReference>
<evidence type="ECO:0000313" key="1">
    <source>
        <dbReference type="EMBL" id="TQD83166.1"/>
    </source>
</evidence>
<protein>
    <recommendedName>
        <fullName evidence="3">F-box domain-containing protein</fullName>
    </recommendedName>
</protein>
<dbReference type="SUPFAM" id="SSF117281">
    <property type="entry name" value="Kelch motif"/>
    <property type="match status" value="1"/>
</dbReference>
<accession>A0A540L9J3</accession>
<dbReference type="GO" id="GO:0005829">
    <property type="term" value="C:cytosol"/>
    <property type="evidence" value="ECO:0007669"/>
    <property type="project" value="TreeGrafter"/>
</dbReference>
<dbReference type="InterPro" id="IPR036047">
    <property type="entry name" value="F-box-like_dom_sf"/>
</dbReference>
<proteinExistence type="predicted"/>
<dbReference type="STRING" id="106549.A0A540L9J3"/>
<dbReference type="InterPro" id="IPR015915">
    <property type="entry name" value="Kelch-typ_b-propeller"/>
</dbReference>